<evidence type="ECO:0000313" key="2">
    <source>
        <dbReference type="Proteomes" id="UP000286434"/>
    </source>
</evidence>
<dbReference type="Proteomes" id="UP000286434">
    <property type="component" value="Unassembled WGS sequence"/>
</dbReference>
<gene>
    <name evidence="1" type="ORF">EA138_14750</name>
</gene>
<sequence length="65" mass="7690">KQDHQRLANWIIALGHHIQVEKMNFRALQAKAKETKVDANGKSLVLHKYCRNFQFYYFSCLGPKR</sequence>
<reference evidence="1 2" key="1">
    <citation type="submission" date="2019-01" db="EMBL/GenBank/DDBJ databases">
        <title>Anoxybacillus flavithermus in powdered infant formula.</title>
        <authorList>
            <person name="Rhee M.S."/>
            <person name="Choi I.-G."/>
            <person name="Cho T.J."/>
            <person name="Park B."/>
        </authorList>
    </citation>
    <scope>NUCLEOTIDE SEQUENCE [LARGE SCALE GENOMIC DNA]</scope>
    <source>
        <strain evidence="1 2">FHS-PPAM212</strain>
    </source>
</reference>
<dbReference type="AlphaFoldDB" id="A0AAX1ZXT2"/>
<accession>A0AAX1ZXT2</accession>
<evidence type="ECO:0008006" key="3">
    <source>
        <dbReference type="Google" id="ProtNLM"/>
    </source>
</evidence>
<evidence type="ECO:0000313" key="1">
    <source>
        <dbReference type="EMBL" id="RWU02643.1"/>
    </source>
</evidence>
<comment type="caution">
    <text evidence="1">The sequence shown here is derived from an EMBL/GenBank/DDBJ whole genome shotgun (WGS) entry which is preliminary data.</text>
</comment>
<organism evidence="1 2">
    <name type="scientific">Anoxybacillus flavithermus</name>
    <dbReference type="NCBI Taxonomy" id="33934"/>
    <lineage>
        <taxon>Bacteria</taxon>
        <taxon>Bacillati</taxon>
        <taxon>Bacillota</taxon>
        <taxon>Bacilli</taxon>
        <taxon>Bacillales</taxon>
        <taxon>Anoxybacillaceae</taxon>
        <taxon>Anoxybacillus</taxon>
    </lineage>
</organism>
<dbReference type="RefSeq" id="WP_205666486.1">
    <property type="nucleotide sequence ID" value="NZ_SBBW01000267.1"/>
</dbReference>
<protein>
    <recommendedName>
        <fullName evidence="3">Transposase</fullName>
    </recommendedName>
</protein>
<feature type="non-terminal residue" evidence="1">
    <location>
        <position position="1"/>
    </location>
</feature>
<dbReference type="EMBL" id="SBBW01000267">
    <property type="protein sequence ID" value="RWU02643.1"/>
    <property type="molecule type" value="Genomic_DNA"/>
</dbReference>
<name>A0AAX1ZXT2_9BACL</name>
<proteinExistence type="predicted"/>